<accession>A0ABZ0CXV0</accession>
<proteinExistence type="predicted"/>
<keyword evidence="3" id="KW-1185">Reference proteome</keyword>
<protein>
    <submittedName>
        <fullName evidence="2">HNH endonuclease</fullName>
    </submittedName>
</protein>
<reference evidence="2 3" key="1">
    <citation type="submission" date="2023-10" db="EMBL/GenBank/DDBJ databases">
        <title>Bacteria for the degradation of biodegradable plastic PBAT(Polybutylene adipate terephthalate).</title>
        <authorList>
            <person name="Weon H.-Y."/>
            <person name="Yeon J."/>
        </authorList>
    </citation>
    <scope>NUCLEOTIDE SEQUENCE [LARGE SCALE GENOMIC DNA]</scope>
    <source>
        <strain evidence="2 3">SBD 7-3</strain>
    </source>
</reference>
<gene>
    <name evidence="2" type="ORF">RXV79_06605</name>
</gene>
<organism evidence="2 3">
    <name type="scientific">Piscinibacter gummiphilus</name>
    <dbReference type="NCBI Taxonomy" id="946333"/>
    <lineage>
        <taxon>Bacteria</taxon>
        <taxon>Pseudomonadati</taxon>
        <taxon>Pseudomonadota</taxon>
        <taxon>Betaproteobacteria</taxon>
        <taxon>Burkholderiales</taxon>
        <taxon>Sphaerotilaceae</taxon>
        <taxon>Piscinibacter</taxon>
    </lineage>
</organism>
<evidence type="ECO:0000313" key="2">
    <source>
        <dbReference type="EMBL" id="WOB09728.1"/>
    </source>
</evidence>
<name>A0ABZ0CXV0_9BURK</name>
<keyword evidence="2" id="KW-0378">Hydrolase</keyword>
<dbReference type="RefSeq" id="WP_304303406.1">
    <property type="nucleotide sequence ID" value="NZ_CP136336.1"/>
</dbReference>
<keyword evidence="2" id="KW-0255">Endonuclease</keyword>
<evidence type="ECO:0000313" key="3">
    <source>
        <dbReference type="Proteomes" id="UP001303946"/>
    </source>
</evidence>
<dbReference type="GO" id="GO:0004519">
    <property type="term" value="F:endonuclease activity"/>
    <property type="evidence" value="ECO:0007669"/>
    <property type="project" value="UniProtKB-KW"/>
</dbReference>
<dbReference type="Proteomes" id="UP001303946">
    <property type="component" value="Chromosome"/>
</dbReference>
<keyword evidence="2" id="KW-0540">Nuclease</keyword>
<dbReference type="InterPro" id="IPR003615">
    <property type="entry name" value="HNH_nuc"/>
</dbReference>
<dbReference type="EMBL" id="CP136336">
    <property type="protein sequence ID" value="WOB09728.1"/>
    <property type="molecule type" value="Genomic_DNA"/>
</dbReference>
<sequence length="240" mass="26881">MTPLERLRVEKAASDCGFERTPLEREGGLELRSAHFPETVVVRSVGELLFEVSSPAGLSLNDVDANFPVNVYGYEELYELLRRAASRGRTLPNRVADAFRQATADLPCTTEADRVVVARVGQAMFRASLLDYWQGRCCITGLEVPELLRASHIKPWASCERDDERLDVFNGLLLAPHLDAMFDSGWMTVAIDGEVHVAKALDPFARAALGVDRALKLHGIRPAHERYLEYHNRYVFRKAA</sequence>
<evidence type="ECO:0000259" key="1">
    <source>
        <dbReference type="Pfam" id="PF13391"/>
    </source>
</evidence>
<dbReference type="Pfam" id="PF13391">
    <property type="entry name" value="HNH_2"/>
    <property type="match status" value="1"/>
</dbReference>
<feature type="domain" description="HNH nuclease" evidence="1">
    <location>
        <begin position="137"/>
        <end position="189"/>
    </location>
</feature>